<protein>
    <submittedName>
        <fullName evidence="2">Uncharacterized protein</fullName>
    </submittedName>
</protein>
<dbReference type="InParanoid" id="A0A316W5Z5"/>
<evidence type="ECO:0000313" key="2">
    <source>
        <dbReference type="EMBL" id="PWN44518.1"/>
    </source>
</evidence>
<dbReference type="EMBL" id="KZ819360">
    <property type="protein sequence ID" value="PWN44518.1"/>
    <property type="molecule type" value="Genomic_DNA"/>
</dbReference>
<accession>A0A316W5Z5</accession>
<dbReference type="GeneID" id="37039642"/>
<organism evidence="2 3">
    <name type="scientific">Ceraceosorus guamensis</name>
    <dbReference type="NCBI Taxonomy" id="1522189"/>
    <lineage>
        <taxon>Eukaryota</taxon>
        <taxon>Fungi</taxon>
        <taxon>Dikarya</taxon>
        <taxon>Basidiomycota</taxon>
        <taxon>Ustilaginomycotina</taxon>
        <taxon>Exobasidiomycetes</taxon>
        <taxon>Ceraceosorales</taxon>
        <taxon>Ceraceosoraceae</taxon>
        <taxon>Ceraceosorus</taxon>
    </lineage>
</organism>
<dbReference type="Proteomes" id="UP000245783">
    <property type="component" value="Unassembled WGS sequence"/>
</dbReference>
<keyword evidence="3" id="KW-1185">Reference proteome</keyword>
<name>A0A316W5Z5_9BASI</name>
<dbReference type="RefSeq" id="XP_025371678.1">
    <property type="nucleotide sequence ID" value="XM_025517772.1"/>
</dbReference>
<gene>
    <name evidence="2" type="ORF">IE81DRAFT_9473</name>
</gene>
<reference evidence="2 3" key="1">
    <citation type="journal article" date="2018" name="Mol. Biol. Evol.">
        <title>Broad Genomic Sampling Reveals a Smut Pathogenic Ancestry of the Fungal Clade Ustilaginomycotina.</title>
        <authorList>
            <person name="Kijpornyongpan T."/>
            <person name="Mondo S.J."/>
            <person name="Barry K."/>
            <person name="Sandor L."/>
            <person name="Lee J."/>
            <person name="Lipzen A."/>
            <person name="Pangilinan J."/>
            <person name="LaButti K."/>
            <person name="Hainaut M."/>
            <person name="Henrissat B."/>
            <person name="Grigoriev I.V."/>
            <person name="Spatafora J.W."/>
            <person name="Aime M.C."/>
        </authorList>
    </citation>
    <scope>NUCLEOTIDE SEQUENCE [LARGE SCALE GENOMIC DNA]</scope>
    <source>
        <strain evidence="2 3">MCA 4658</strain>
    </source>
</reference>
<proteinExistence type="predicted"/>
<dbReference type="AlphaFoldDB" id="A0A316W5Z5"/>
<evidence type="ECO:0000256" key="1">
    <source>
        <dbReference type="SAM" id="MobiDB-lite"/>
    </source>
</evidence>
<evidence type="ECO:0000313" key="3">
    <source>
        <dbReference type="Proteomes" id="UP000245783"/>
    </source>
</evidence>
<sequence>MAEQVARAVRRKDGSTSPSLTRISALLLLHAHWQSRSRDWNDAGARAIESGGRQLCSMTRLDLVNPLHGRLERSRSPVRRTNRNDKPIPRSSPSHRRSCQATMAPPPTMDDEVSTHLRYDGAKPLVRLRSAWLDGWLLAWRVDMRGTETSMLRETDQ</sequence>
<feature type="region of interest" description="Disordered" evidence="1">
    <location>
        <begin position="71"/>
        <end position="112"/>
    </location>
</feature>